<keyword evidence="5" id="KW-0472">Membrane</keyword>
<proteinExistence type="inferred from homology"/>
<comment type="caution">
    <text evidence="9">The sequence shown here is derived from an EMBL/GenBank/DDBJ whole genome shotgun (WGS) entry which is preliminary data.</text>
</comment>
<feature type="compositionally biased region" description="Low complexity" evidence="7">
    <location>
        <begin position="570"/>
        <end position="579"/>
    </location>
</feature>
<evidence type="ECO:0000259" key="8">
    <source>
        <dbReference type="Pfam" id="PF05041"/>
    </source>
</evidence>
<dbReference type="InterPro" id="IPR039797">
    <property type="entry name" value="Pecanex"/>
</dbReference>
<dbReference type="PANTHER" id="PTHR12372:SF2">
    <property type="entry name" value="PECANEX-LIKE PROTEIN 1"/>
    <property type="match status" value="1"/>
</dbReference>
<evidence type="ECO:0000313" key="10">
    <source>
        <dbReference type="Proteomes" id="UP000518266"/>
    </source>
</evidence>
<dbReference type="EMBL" id="JAAKFY010000015">
    <property type="protein sequence ID" value="KAF3845300.1"/>
    <property type="molecule type" value="Genomic_DNA"/>
</dbReference>
<keyword evidence="4" id="KW-1133">Transmembrane helix</keyword>
<feature type="domain" description="Pecanex C-terminal" evidence="8">
    <location>
        <begin position="372"/>
        <end position="527"/>
    </location>
</feature>
<feature type="region of interest" description="Disordered" evidence="7">
    <location>
        <begin position="304"/>
        <end position="343"/>
    </location>
</feature>
<reference evidence="9 10" key="1">
    <citation type="submission" date="2020-03" db="EMBL/GenBank/DDBJ databases">
        <title>Dissostichus mawsoni Genome sequencing and assembly.</title>
        <authorList>
            <person name="Park H."/>
        </authorList>
    </citation>
    <scope>NUCLEOTIDE SEQUENCE [LARGE SCALE GENOMIC DNA]</scope>
    <source>
        <strain evidence="9">DM0001</strain>
        <tissue evidence="9">Muscle</tissue>
    </source>
</reference>
<accession>A0A7J5Y7F4</accession>
<evidence type="ECO:0000256" key="7">
    <source>
        <dbReference type="SAM" id="MobiDB-lite"/>
    </source>
</evidence>
<keyword evidence="3" id="KW-0812">Transmembrane</keyword>
<evidence type="ECO:0000256" key="1">
    <source>
        <dbReference type="ARBA" id="ARBA00004141"/>
    </source>
</evidence>
<organism evidence="9 10">
    <name type="scientific">Dissostichus mawsoni</name>
    <name type="common">Antarctic cod</name>
    <dbReference type="NCBI Taxonomy" id="36200"/>
    <lineage>
        <taxon>Eukaryota</taxon>
        <taxon>Metazoa</taxon>
        <taxon>Chordata</taxon>
        <taxon>Craniata</taxon>
        <taxon>Vertebrata</taxon>
        <taxon>Euteleostomi</taxon>
        <taxon>Actinopterygii</taxon>
        <taxon>Neopterygii</taxon>
        <taxon>Teleostei</taxon>
        <taxon>Neoteleostei</taxon>
        <taxon>Acanthomorphata</taxon>
        <taxon>Eupercaria</taxon>
        <taxon>Perciformes</taxon>
        <taxon>Notothenioidei</taxon>
        <taxon>Nototheniidae</taxon>
        <taxon>Dissostichus</taxon>
    </lineage>
</organism>
<dbReference type="GO" id="GO:0016020">
    <property type="term" value="C:membrane"/>
    <property type="evidence" value="ECO:0007669"/>
    <property type="project" value="UniProtKB-SubCell"/>
</dbReference>
<evidence type="ECO:0000313" key="9">
    <source>
        <dbReference type="EMBL" id="KAF3845300.1"/>
    </source>
</evidence>
<evidence type="ECO:0000256" key="2">
    <source>
        <dbReference type="ARBA" id="ARBA00010170"/>
    </source>
</evidence>
<dbReference type="Proteomes" id="UP000518266">
    <property type="component" value="Unassembled WGS sequence"/>
</dbReference>
<comment type="subcellular location">
    <subcellularLocation>
        <location evidence="1 6">Membrane</location>
        <topology evidence="1 6">Multi-pass membrane protein</topology>
    </subcellularLocation>
</comment>
<feature type="compositionally biased region" description="Low complexity" evidence="7">
    <location>
        <begin position="644"/>
        <end position="683"/>
    </location>
</feature>
<feature type="compositionally biased region" description="Gly residues" evidence="7">
    <location>
        <begin position="559"/>
        <end position="569"/>
    </location>
</feature>
<feature type="region of interest" description="Disordered" evidence="7">
    <location>
        <begin position="545"/>
        <end position="683"/>
    </location>
</feature>
<evidence type="ECO:0000256" key="6">
    <source>
        <dbReference type="RuleBase" id="RU367089"/>
    </source>
</evidence>
<evidence type="ECO:0000256" key="3">
    <source>
        <dbReference type="ARBA" id="ARBA00022692"/>
    </source>
</evidence>
<evidence type="ECO:0000256" key="5">
    <source>
        <dbReference type="ARBA" id="ARBA00023136"/>
    </source>
</evidence>
<sequence length="797" mass="87207">MITVAGLKLLRSSYSSPTYQYITILFTVLFFTFDCRHLSETLLLDLFVMSIVFSKMWELFYKLHFVYTYIAPWQITWGSAFHAFAQPFAAVVSAIFSTPLNPFLGSAIFITSYVRPLDRNPGSDDNNLNSIFYEHLTRSLQHSLCGDLLLGRWGNFTTGDCFILASDYLNALVHLIEIGNGLYNAVYLNVLIFPPQERTASSGRWRPSLRGWRRTRAAAAASRVTSLTSSPSTPPSASAGCPGRFLVTKYVLEGYSITDNSAASMLQGIIYYVIASSKLEEWLANETMRDGLRGCGERNYVDLDPTFNPTSTRTTTTGWQASPGTASAGSTWAGSSTATPAGPRERDSALVMLCFGLCVLGRRALGTAAHHMSRDEWIFADMELLRKVVVPGIRMSLKLHQAISSHQQNLVIAHEGDPAWRSAVLSNSPSLLALRHVLDEGTNEYKIIMLNRRYLSFRVIKVNKECVRGLWAGQQQELVFLRNMNPERGSIQNAKQALRNMINSSCDQPIGYPIYVSPLTTSYCNTHPSWDTSWGAPSASGTSGTLFGGNIEDSDAGGMSCGSGNGTGGDSQQSSVSQGGTSGPAPPTPTSPTLWSSQSVQSGGLVRHSPARASVASQSSSFRYSSSRHSSLRTSSTGLEPCRRSSTSQLSLRTLPTSLQLRLGSSSASDPPGPSSSLSSHSIPPCKRHTLVGLLGNDGMCCTLTDPLSQQHHHHYHHHPLQHNPTVCTLRRDDISYRVQVADVGQVLENINLSKRKELHRDPAHRSHIDKTILLVQVDDKLVPIFETGVIELGAEV</sequence>
<name>A0A7J5Y7F4_DISMA</name>
<dbReference type="Pfam" id="PF05041">
    <property type="entry name" value="Pecanex_C"/>
    <property type="match status" value="1"/>
</dbReference>
<gene>
    <name evidence="9" type="ORF">F7725_008463</name>
</gene>
<dbReference type="AlphaFoldDB" id="A0A7J5Y7F4"/>
<protein>
    <recommendedName>
        <fullName evidence="6">Pecanex-like protein</fullName>
    </recommendedName>
</protein>
<feature type="compositionally biased region" description="Low complexity" evidence="7">
    <location>
        <begin position="306"/>
        <end position="342"/>
    </location>
</feature>
<dbReference type="PANTHER" id="PTHR12372">
    <property type="entry name" value="PECANEX"/>
    <property type="match status" value="1"/>
</dbReference>
<dbReference type="InterPro" id="IPR007735">
    <property type="entry name" value="Pecanex_C"/>
</dbReference>
<dbReference type="OrthoDB" id="10037631at2759"/>
<feature type="compositionally biased region" description="Low complexity" evidence="7">
    <location>
        <begin position="611"/>
        <end position="636"/>
    </location>
</feature>
<comment type="similarity">
    <text evidence="2 6">Belongs to the pecanex family.</text>
</comment>
<evidence type="ECO:0000256" key="4">
    <source>
        <dbReference type="ARBA" id="ARBA00022989"/>
    </source>
</evidence>
<keyword evidence="10" id="KW-1185">Reference proteome</keyword>